<reference evidence="3 4" key="2">
    <citation type="journal article" date="2011" name="Stand. Genomic Sci.">
        <title>Complete genome sequence of Leadbetterella byssophila type strain (4M15).</title>
        <authorList>
            <person name="Abt B."/>
            <person name="Teshima H."/>
            <person name="Lucas S."/>
            <person name="Lapidus A."/>
            <person name="Del Rio T.G."/>
            <person name="Nolan M."/>
            <person name="Tice H."/>
            <person name="Cheng J.F."/>
            <person name="Pitluck S."/>
            <person name="Liolios K."/>
            <person name="Pagani I."/>
            <person name="Ivanova N."/>
            <person name="Mavromatis K."/>
            <person name="Pati A."/>
            <person name="Tapia R."/>
            <person name="Han C."/>
            <person name="Goodwin L."/>
            <person name="Chen A."/>
            <person name="Palaniappan K."/>
            <person name="Land M."/>
            <person name="Hauser L."/>
            <person name="Chang Y.J."/>
            <person name="Jeffries C.D."/>
            <person name="Rohde M."/>
            <person name="Goker M."/>
            <person name="Tindall B.J."/>
            <person name="Detter J.C."/>
            <person name="Woyke T."/>
            <person name="Bristow J."/>
            <person name="Eisen J.A."/>
            <person name="Markowitz V."/>
            <person name="Hugenholtz P."/>
            <person name="Klenk H.P."/>
            <person name="Kyrpides N.C."/>
        </authorList>
    </citation>
    <scope>NUCLEOTIDE SEQUENCE [LARGE SCALE GENOMIC DNA]</scope>
    <source>
        <strain evidence="4">DSM 17132 / JCM 16389 / KACC 11308 / NBRC 106382 / 4M15</strain>
    </source>
</reference>
<keyword evidence="1" id="KW-0812">Transmembrane</keyword>
<feature type="transmembrane region" description="Helical" evidence="1">
    <location>
        <begin position="190"/>
        <end position="210"/>
    </location>
</feature>
<dbReference type="STRING" id="649349.Lbys_0745"/>
<feature type="transmembrane region" description="Helical" evidence="1">
    <location>
        <begin position="110"/>
        <end position="133"/>
    </location>
</feature>
<evidence type="ECO:0000313" key="3">
    <source>
        <dbReference type="EMBL" id="ADQ16505.1"/>
    </source>
</evidence>
<feature type="transmembrane region" description="Helical" evidence="1">
    <location>
        <begin position="140"/>
        <end position="157"/>
    </location>
</feature>
<evidence type="ECO:0000259" key="2">
    <source>
        <dbReference type="Pfam" id="PF01569"/>
    </source>
</evidence>
<proteinExistence type="predicted"/>
<keyword evidence="1" id="KW-0472">Membrane</keyword>
<feature type="transmembrane region" description="Helical" evidence="1">
    <location>
        <begin position="44"/>
        <end position="67"/>
    </location>
</feature>
<dbReference type="Proteomes" id="UP000007435">
    <property type="component" value="Chromosome"/>
</dbReference>
<dbReference type="HOGENOM" id="CLU_093776_1_0_10"/>
<keyword evidence="4" id="KW-1185">Reference proteome</keyword>
<dbReference type="InterPro" id="IPR000326">
    <property type="entry name" value="PAP2/HPO"/>
</dbReference>
<feature type="transmembrane region" description="Helical" evidence="1">
    <location>
        <begin position="12"/>
        <end position="32"/>
    </location>
</feature>
<dbReference type="AlphaFoldDB" id="E4RQ22"/>
<feature type="domain" description="Phosphatidic acid phosphatase type 2/haloperoxidase" evidence="2">
    <location>
        <begin position="65"/>
        <end position="209"/>
    </location>
</feature>
<organism evidence="3 4">
    <name type="scientific">Leadbetterella byssophila (strain DSM 17132 / JCM 16389 / KACC 11308 / NBRC 106382 / 4M15)</name>
    <dbReference type="NCBI Taxonomy" id="649349"/>
    <lineage>
        <taxon>Bacteria</taxon>
        <taxon>Pseudomonadati</taxon>
        <taxon>Bacteroidota</taxon>
        <taxon>Cytophagia</taxon>
        <taxon>Cytophagales</taxon>
        <taxon>Leadbetterellaceae</taxon>
        <taxon>Leadbetterella</taxon>
    </lineage>
</organism>
<dbReference type="EMBL" id="CP002305">
    <property type="protein sequence ID" value="ADQ16505.1"/>
    <property type="molecule type" value="Genomic_DNA"/>
</dbReference>
<keyword evidence="1" id="KW-1133">Transmembrane helix</keyword>
<dbReference type="KEGG" id="lby:Lbys_0745"/>
<feature type="transmembrane region" description="Helical" evidence="1">
    <location>
        <begin position="88"/>
        <end position="104"/>
    </location>
</feature>
<gene>
    <name evidence="3" type="ordered locus">Lbys_0745</name>
</gene>
<name>E4RQ22_LEAB4</name>
<evidence type="ECO:0000256" key="1">
    <source>
        <dbReference type="SAM" id="Phobius"/>
    </source>
</evidence>
<accession>E4RQ22</accession>
<feature type="transmembrane region" description="Helical" evidence="1">
    <location>
        <begin position="163"/>
        <end position="183"/>
    </location>
</feature>
<sequence>MKVSERISKALSYILHPVFIPCYLVIALKVWAPLPVFYLFMGDRLFLALFLLIFTYTVIIPLLFVFLQYKLKFISDYTLNNRRERPRVYLFTSGFYFATAYFLNEKGSVFMPTAVLFTAMGVNILGLFLFNFFDKISAHTSGLGGIVGIFFGIYYRYGDPNLIPVILSALILVGVLGSARLYLGAHNRRQIFLGAIWGFVTGFIGSYYFMKL</sequence>
<dbReference type="Pfam" id="PF01569">
    <property type="entry name" value="PAP2"/>
    <property type="match status" value="1"/>
</dbReference>
<reference key="1">
    <citation type="submission" date="2010-11" db="EMBL/GenBank/DDBJ databases">
        <title>The complete genome of Leadbetterella byssophila DSM 17132.</title>
        <authorList>
            <consortium name="US DOE Joint Genome Institute (JGI-PGF)"/>
            <person name="Lucas S."/>
            <person name="Copeland A."/>
            <person name="Lapidus A."/>
            <person name="Glavina del Rio T."/>
            <person name="Dalin E."/>
            <person name="Tice H."/>
            <person name="Bruce D."/>
            <person name="Goodwin L."/>
            <person name="Pitluck S."/>
            <person name="Kyrpides N."/>
            <person name="Mavromatis K."/>
            <person name="Ivanova N."/>
            <person name="Teshima H."/>
            <person name="Brettin T."/>
            <person name="Detter J.C."/>
            <person name="Han C."/>
            <person name="Tapia R."/>
            <person name="Land M."/>
            <person name="Hauser L."/>
            <person name="Markowitz V."/>
            <person name="Cheng J.-F."/>
            <person name="Hugenholtz P."/>
            <person name="Woyke T."/>
            <person name="Wu D."/>
            <person name="Tindall B."/>
            <person name="Pomrenke H.G."/>
            <person name="Brambilla E."/>
            <person name="Klenk H.-P."/>
            <person name="Eisen J.A."/>
        </authorList>
    </citation>
    <scope>NUCLEOTIDE SEQUENCE [LARGE SCALE GENOMIC DNA]</scope>
    <source>
        <strain>DSM 17132</strain>
    </source>
</reference>
<evidence type="ECO:0000313" key="4">
    <source>
        <dbReference type="Proteomes" id="UP000007435"/>
    </source>
</evidence>
<dbReference type="eggNOG" id="COG0671">
    <property type="taxonomic scope" value="Bacteria"/>
</dbReference>
<protein>
    <recommendedName>
        <fullName evidence="2">Phosphatidic acid phosphatase type 2/haloperoxidase domain-containing protein</fullName>
    </recommendedName>
</protein>